<gene>
    <name evidence="6" type="ORF">Pmani_018508</name>
</gene>
<feature type="signal peptide" evidence="4">
    <location>
        <begin position="1"/>
        <end position="29"/>
    </location>
</feature>
<dbReference type="Gene3D" id="3.30.60.30">
    <property type="match status" value="8"/>
</dbReference>
<evidence type="ECO:0000259" key="5">
    <source>
        <dbReference type="PROSITE" id="PS51465"/>
    </source>
</evidence>
<feature type="domain" description="Kazal-like" evidence="5">
    <location>
        <begin position="37"/>
        <end position="88"/>
    </location>
</feature>
<organism evidence="6 7">
    <name type="scientific">Petrolisthes manimaculis</name>
    <dbReference type="NCBI Taxonomy" id="1843537"/>
    <lineage>
        <taxon>Eukaryota</taxon>
        <taxon>Metazoa</taxon>
        <taxon>Ecdysozoa</taxon>
        <taxon>Arthropoda</taxon>
        <taxon>Crustacea</taxon>
        <taxon>Multicrustacea</taxon>
        <taxon>Malacostraca</taxon>
        <taxon>Eumalacostraca</taxon>
        <taxon>Eucarida</taxon>
        <taxon>Decapoda</taxon>
        <taxon>Pleocyemata</taxon>
        <taxon>Anomura</taxon>
        <taxon>Galatheoidea</taxon>
        <taxon>Porcellanidae</taxon>
        <taxon>Petrolisthes</taxon>
    </lineage>
</organism>
<feature type="domain" description="Kazal-like" evidence="5">
    <location>
        <begin position="512"/>
        <end position="563"/>
    </location>
</feature>
<reference evidence="6" key="1">
    <citation type="submission" date="2023-11" db="EMBL/GenBank/DDBJ databases">
        <title>Genome assemblies of two species of porcelain crab, Petrolisthes cinctipes and Petrolisthes manimaculis (Anomura: Porcellanidae).</title>
        <authorList>
            <person name="Angst P."/>
        </authorList>
    </citation>
    <scope>NUCLEOTIDE SEQUENCE</scope>
    <source>
        <strain evidence="6">PB745_02</strain>
        <tissue evidence="6">Gill</tissue>
    </source>
</reference>
<evidence type="ECO:0000313" key="6">
    <source>
        <dbReference type="EMBL" id="KAK4309883.1"/>
    </source>
</evidence>
<evidence type="ECO:0000256" key="2">
    <source>
        <dbReference type="ARBA" id="ARBA00022900"/>
    </source>
</evidence>
<feature type="domain" description="Kazal-like" evidence="5">
    <location>
        <begin position="723"/>
        <end position="774"/>
    </location>
</feature>
<keyword evidence="7" id="KW-1185">Reference proteome</keyword>
<dbReference type="InterPro" id="IPR002350">
    <property type="entry name" value="Kazal_dom"/>
</dbReference>
<dbReference type="SUPFAM" id="SSF100895">
    <property type="entry name" value="Kazal-type serine protease inhibitors"/>
    <property type="match status" value="8"/>
</dbReference>
<protein>
    <recommendedName>
        <fullName evidence="5">Kazal-like domain-containing protein</fullName>
    </recommendedName>
</protein>
<dbReference type="EMBL" id="JAWZYT010001699">
    <property type="protein sequence ID" value="KAK4309883.1"/>
    <property type="molecule type" value="Genomic_DNA"/>
</dbReference>
<proteinExistence type="predicted"/>
<feature type="domain" description="Kazal-like" evidence="5">
    <location>
        <begin position="621"/>
        <end position="672"/>
    </location>
</feature>
<dbReference type="PANTHER" id="PTHR10913">
    <property type="entry name" value="FOLLISTATIN-RELATED"/>
    <property type="match status" value="1"/>
</dbReference>
<evidence type="ECO:0000256" key="1">
    <source>
        <dbReference type="ARBA" id="ARBA00022690"/>
    </source>
</evidence>
<keyword evidence="2" id="KW-0722">Serine protease inhibitor</keyword>
<dbReference type="InterPro" id="IPR050653">
    <property type="entry name" value="Prot_Inhib_GrowthFact_Antg"/>
</dbReference>
<feature type="domain" description="Kazal-like" evidence="5">
    <location>
        <begin position="329"/>
        <end position="380"/>
    </location>
</feature>
<dbReference type="Pfam" id="PF07648">
    <property type="entry name" value="Kazal_2"/>
    <property type="match status" value="8"/>
</dbReference>
<feature type="chain" id="PRO_5041906889" description="Kazal-like domain-containing protein" evidence="4">
    <location>
        <begin position="30"/>
        <end position="778"/>
    </location>
</feature>
<dbReference type="SMART" id="SM00280">
    <property type="entry name" value="KAZAL"/>
    <property type="match status" value="8"/>
</dbReference>
<feature type="domain" description="Kazal-like" evidence="5">
    <location>
        <begin position="431"/>
        <end position="482"/>
    </location>
</feature>
<comment type="caution">
    <text evidence="6">The sequence shown here is derived from an EMBL/GenBank/DDBJ whole genome shotgun (WGS) entry which is preliminary data.</text>
</comment>
<accession>A0AAE1PK83</accession>
<feature type="domain" description="Kazal-like" evidence="5">
    <location>
        <begin position="139"/>
        <end position="190"/>
    </location>
</feature>
<evidence type="ECO:0000313" key="7">
    <source>
        <dbReference type="Proteomes" id="UP001292094"/>
    </source>
</evidence>
<dbReference type="AlphaFoldDB" id="A0AAE1PK83"/>
<dbReference type="Proteomes" id="UP001292094">
    <property type="component" value="Unassembled WGS sequence"/>
</dbReference>
<dbReference type="PANTHER" id="PTHR10913:SF45">
    <property type="entry name" value="FOLLISTATIN, ISOFORM A-RELATED"/>
    <property type="match status" value="1"/>
</dbReference>
<dbReference type="GO" id="GO:0005576">
    <property type="term" value="C:extracellular region"/>
    <property type="evidence" value="ECO:0007669"/>
    <property type="project" value="TreeGrafter"/>
</dbReference>
<dbReference type="PROSITE" id="PS51465">
    <property type="entry name" value="KAZAL_2"/>
    <property type="match status" value="8"/>
</dbReference>
<name>A0AAE1PK83_9EUCA</name>
<evidence type="ECO:0000256" key="3">
    <source>
        <dbReference type="ARBA" id="ARBA00023157"/>
    </source>
</evidence>
<dbReference type="InterPro" id="IPR036058">
    <property type="entry name" value="Kazal_dom_sf"/>
</dbReference>
<evidence type="ECO:0000256" key="4">
    <source>
        <dbReference type="SAM" id="SignalP"/>
    </source>
</evidence>
<dbReference type="CDD" id="cd00104">
    <property type="entry name" value="KAZAL_FS"/>
    <property type="match status" value="8"/>
</dbReference>
<keyword evidence="1" id="KW-0646">Protease inhibitor</keyword>
<sequence length="778" mass="84267">MVMVYGGARGVMVLTVVMLVVVLTGTTMARHIPQSLGPTEEECKRQCPEKEMPVCANNGKTYTNYCFYKNAQCDNPQLDIRNDGFCHGPIDPTEPEDLTRSFYTTVSANATRPTTHTNGPTEDTAISTADTIPTADKVGSAAEGCKRQCPGYEIPVCANNGKTYTNYCFYKNAQCDNPQLDIRNDGPCHEPPYATGPLYDAGLVNTIGSADTTYTADTTGTTVNVCKRQCPVDEIPVCANNGKTYTNYCFYKNAQCDNPQLDIRNDGPCHGLVDTLVPLDTIVAVDTTRPPTGPFHIPEPLDIPGPAETTTPLYTVNLADVAGSADKTGQTGEECKRQCPEKEMPVCANNGKTYTNYCFYKNAQCDNPQLDIRNDGFCHGPIDPTEPEDLTRSFYTTVSANATRPTTHTNGPTEDTAISTADTIPTADKVGSAAEGCKRQCPGYEIPVCANNGKTYTNYCFYKNAQCDNPQLDIRNDGPCHEPPYATGPLYDAGLVNTIGSADTTYTADTTGTTVNVCKRQCPVDEIPVCANNGKTYTNYCFYKNAQCDNPQLDIRNDGPCHGLVDTLVPLDTIVAVDTTRPPTGPFHIPEPLDIPGPAETTTPLYTVNLADVAGSADKTGQTGEECKRQCPEKEMPVCANNGKTYTNYCFYKNAQCDNPQLDIRNDGFCHGPIDPTEPEDLTRSFYTTVSANATRPTTHTNGPTEDTAISTADTIPTADKVGSAAEGCKRQCPGYEIPVCANNGKTYTNYCFYKNAQCDNPQLDIRNDGPCHGKVVD</sequence>
<keyword evidence="3" id="KW-1015">Disulfide bond</keyword>
<feature type="domain" description="Kazal-like" evidence="5">
    <location>
        <begin position="220"/>
        <end position="271"/>
    </location>
</feature>
<keyword evidence="4" id="KW-0732">Signal</keyword>